<evidence type="ECO:0000313" key="3">
    <source>
        <dbReference type="Proteomes" id="UP000265631"/>
    </source>
</evidence>
<feature type="compositionally biased region" description="Basic and acidic residues" evidence="1">
    <location>
        <begin position="508"/>
        <end position="521"/>
    </location>
</feature>
<keyword evidence="3" id="KW-1185">Reference proteome</keyword>
<organism evidence="2 3">
    <name type="scientific">Fusarium flagelliforme</name>
    <dbReference type="NCBI Taxonomy" id="2675880"/>
    <lineage>
        <taxon>Eukaryota</taxon>
        <taxon>Fungi</taxon>
        <taxon>Dikarya</taxon>
        <taxon>Ascomycota</taxon>
        <taxon>Pezizomycotina</taxon>
        <taxon>Sordariomycetes</taxon>
        <taxon>Hypocreomycetidae</taxon>
        <taxon>Hypocreales</taxon>
        <taxon>Nectriaceae</taxon>
        <taxon>Fusarium</taxon>
        <taxon>Fusarium incarnatum-equiseti species complex</taxon>
    </lineage>
</organism>
<evidence type="ECO:0000256" key="1">
    <source>
        <dbReference type="SAM" id="MobiDB-lite"/>
    </source>
</evidence>
<evidence type="ECO:0000313" key="2">
    <source>
        <dbReference type="EMBL" id="RFN43822.1"/>
    </source>
</evidence>
<feature type="non-terminal residue" evidence="2">
    <location>
        <position position="776"/>
    </location>
</feature>
<feature type="compositionally biased region" description="Basic and acidic residues" evidence="1">
    <location>
        <begin position="338"/>
        <end position="350"/>
    </location>
</feature>
<accession>A0A395M7E9</accession>
<feature type="compositionally biased region" description="Basic and acidic residues" evidence="1">
    <location>
        <begin position="140"/>
        <end position="159"/>
    </location>
</feature>
<gene>
    <name evidence="2" type="ORF">FIE12Z_11951</name>
</gene>
<feature type="compositionally biased region" description="Basic and acidic residues" evidence="1">
    <location>
        <begin position="621"/>
        <end position="630"/>
    </location>
</feature>
<dbReference type="Proteomes" id="UP000265631">
    <property type="component" value="Unassembled WGS sequence"/>
</dbReference>
<feature type="compositionally biased region" description="Polar residues" evidence="1">
    <location>
        <begin position="522"/>
        <end position="532"/>
    </location>
</feature>
<feature type="region of interest" description="Disordered" evidence="1">
    <location>
        <begin position="706"/>
        <end position="730"/>
    </location>
</feature>
<feature type="compositionally biased region" description="Basic and acidic residues" evidence="1">
    <location>
        <begin position="1"/>
        <end position="15"/>
    </location>
</feature>
<feature type="compositionally biased region" description="Acidic residues" evidence="1">
    <location>
        <begin position="181"/>
        <end position="198"/>
    </location>
</feature>
<feature type="region of interest" description="Disordered" evidence="1">
    <location>
        <begin position="1"/>
        <end position="359"/>
    </location>
</feature>
<proteinExistence type="predicted"/>
<dbReference type="STRING" id="2594813.A0A395M7E9"/>
<feature type="region of interest" description="Disordered" evidence="1">
    <location>
        <begin position="748"/>
        <end position="776"/>
    </location>
</feature>
<protein>
    <submittedName>
        <fullName evidence="2">Uncharacterized protein</fullName>
    </submittedName>
</protein>
<feature type="region of interest" description="Disordered" evidence="1">
    <location>
        <begin position="500"/>
        <end position="688"/>
    </location>
</feature>
<dbReference type="EMBL" id="PXXK01000505">
    <property type="protein sequence ID" value="RFN43822.1"/>
    <property type="molecule type" value="Genomic_DNA"/>
</dbReference>
<dbReference type="AlphaFoldDB" id="A0A395M7E9"/>
<feature type="compositionally biased region" description="Basic and acidic residues" evidence="1">
    <location>
        <begin position="649"/>
        <end position="676"/>
    </location>
</feature>
<reference evidence="2 3" key="1">
    <citation type="journal article" date="2018" name="PLoS Pathog.">
        <title>Evolution of structural diversity of trichothecenes, a family of toxins produced by plant pathogenic and entomopathogenic fungi.</title>
        <authorList>
            <person name="Proctor R.H."/>
            <person name="McCormick S.P."/>
            <person name="Kim H.S."/>
            <person name="Cardoza R.E."/>
            <person name="Stanley A.M."/>
            <person name="Lindo L."/>
            <person name="Kelly A."/>
            <person name="Brown D.W."/>
            <person name="Lee T."/>
            <person name="Vaughan M.M."/>
            <person name="Alexander N.J."/>
            <person name="Busman M."/>
            <person name="Gutierrez S."/>
        </authorList>
    </citation>
    <scope>NUCLEOTIDE SEQUENCE [LARGE SCALE GENOMIC DNA]</scope>
    <source>
        <strain evidence="2 3">NRRL 13405</strain>
    </source>
</reference>
<name>A0A395M7E9_9HYPO</name>
<feature type="compositionally biased region" description="Basic and acidic residues" evidence="1">
    <location>
        <begin position="588"/>
        <end position="597"/>
    </location>
</feature>
<comment type="caution">
    <text evidence="2">The sequence shown here is derived from an EMBL/GenBank/DDBJ whole genome shotgun (WGS) entry which is preliminary data.</text>
</comment>
<sequence length="776" mass="88157">MDDQNKNQKKPEAKPEAPGVPRPLSSRLRPSYFDIPPIDDRFSMRPASWITPSLVPPSGKPYNYFSLEETSREHTPVHDTPSTPSASKLPPLNPSSRKRKYDSISTSSPPPSPEASRAAPPKHSKNPLTPAKPKKSKPMSVREEEERIAQLRGLRDLYRPEYLISLQEQEKKRSPSLISTDESDDDYIASDTESETESESSRERETNCSPVPSCTDESDSDYSVPDTESIPDTSSEPEPEPSQEQVRDISPSVSEKMLRTMSTPEPDLYSPPIPSWNDLGPRDDDKLYGALVGLVPASSLGPPPPSPQNTATPPQEQEKNRSPGPIDNDSLSTLSQAIEKELEKQQREDQALGSAKPSLSQDLEKKMLTSLSAYDLNIEKLGQEIRDRCDRICERFDRLEKQKRDRRDNAIPRTYQEMAEIMFPGRSICDLTVDERQMVRVERRRRLEKGHLERFGNRGKAIAGPSREREQMVSPSPNLDVMIRQEREKIRELNRARRAAAAAWRPFSEPRTRLPSPEHNDPVSQTPETSEQQSRKGIDAPVATPQKKEKKTRVYDDDLSEMIDQQRRSEERKKKRSPRPNPNDALDMPEKEAREGTDTTISKPSQDEKKDALPDYDWVMELEKNLRESLDSFPPRPSSSQGQKRKRSTASDHEKSFFEHFEEMRKHVRESVEQEKKRRKTNDLSFQECMNDLYPADSEIWKIDDEPLQVKSSKPVESQSDKDLGNDRPLSFDEYLAQDLEGAINDLKSSAPFADNPALLTMPTVSTTSPMPPMAP</sequence>